<protein>
    <recommendedName>
        <fullName evidence="1">YgjP-like metallopeptidase domain-containing protein</fullName>
    </recommendedName>
</protein>
<proteinExistence type="predicted"/>
<dbReference type="EMBL" id="LT840185">
    <property type="protein sequence ID" value="SMF63664.1"/>
    <property type="molecule type" value="Genomic_DNA"/>
</dbReference>
<dbReference type="CDD" id="cd07344">
    <property type="entry name" value="M48_yhfN_like"/>
    <property type="match status" value="1"/>
</dbReference>
<dbReference type="STRING" id="941907.SAMN06295910_1110"/>
<organism evidence="2 3">
    <name type="scientific">Allosphingosinicella indica</name>
    <dbReference type="NCBI Taxonomy" id="941907"/>
    <lineage>
        <taxon>Bacteria</taxon>
        <taxon>Pseudomonadati</taxon>
        <taxon>Pseudomonadota</taxon>
        <taxon>Alphaproteobacteria</taxon>
        <taxon>Sphingomonadales</taxon>
        <taxon>Sphingomonadaceae</taxon>
        <taxon>Allosphingosinicella</taxon>
    </lineage>
</organism>
<sequence>MSAISRIMSSTANSDLVLRPSARARVMRLSVDPRTGGVVLTYPRRVSARRAMAWADSQRGWIDAAVARVPPAIALTPGTDIPLRGTPHIIDWSEGRSRKIAATDGRIAVSGPRDNLEARLLRWLKREALAVLTEETHDYARAAGVAVSRVGVGDSVSRWGSCSSSGAIRYSWRLILMPDRVRRATVAHEVAHRIHMHHGPDFHALVADLFEGDSREARAWLKAHGAGLHRIGRAANASIPAQP</sequence>
<feature type="domain" description="YgjP-like metallopeptidase" evidence="1">
    <location>
        <begin position="28"/>
        <end position="224"/>
    </location>
</feature>
<dbReference type="AlphaFoldDB" id="A0A1X7G592"/>
<dbReference type="Gene3D" id="3.30.2010.10">
    <property type="entry name" value="Metalloproteases ('zincins'), catalytic domain"/>
    <property type="match status" value="1"/>
</dbReference>
<dbReference type="PANTHER" id="PTHR30399:SF1">
    <property type="entry name" value="UTP PYROPHOSPHATASE"/>
    <property type="match status" value="1"/>
</dbReference>
<gene>
    <name evidence="2" type="ORF">SAMN06295910_1110</name>
</gene>
<evidence type="ECO:0000313" key="3">
    <source>
        <dbReference type="Proteomes" id="UP000192934"/>
    </source>
</evidence>
<dbReference type="PANTHER" id="PTHR30399">
    <property type="entry name" value="UNCHARACTERIZED PROTEIN YGJP"/>
    <property type="match status" value="1"/>
</dbReference>
<reference evidence="3" key="1">
    <citation type="submission" date="2017-04" db="EMBL/GenBank/DDBJ databases">
        <authorList>
            <person name="Varghese N."/>
            <person name="Submissions S."/>
        </authorList>
    </citation>
    <scope>NUCLEOTIDE SEQUENCE [LARGE SCALE GENOMIC DNA]</scope>
    <source>
        <strain evidence="3">Dd16</strain>
    </source>
</reference>
<dbReference type="Pfam" id="PF01863">
    <property type="entry name" value="YgjP-like"/>
    <property type="match status" value="1"/>
</dbReference>
<dbReference type="Proteomes" id="UP000192934">
    <property type="component" value="Chromosome I"/>
</dbReference>
<keyword evidence="3" id="KW-1185">Reference proteome</keyword>
<evidence type="ECO:0000313" key="2">
    <source>
        <dbReference type="EMBL" id="SMF63664.1"/>
    </source>
</evidence>
<dbReference type="InterPro" id="IPR002725">
    <property type="entry name" value="YgjP-like_metallopeptidase"/>
</dbReference>
<dbReference type="InterPro" id="IPR053136">
    <property type="entry name" value="UTP_pyrophosphatase-like"/>
</dbReference>
<accession>A0A1X7G592</accession>
<evidence type="ECO:0000259" key="1">
    <source>
        <dbReference type="Pfam" id="PF01863"/>
    </source>
</evidence>
<name>A0A1X7G592_9SPHN</name>